<feature type="domain" description="PLD phosphodiesterase" evidence="8">
    <location>
        <begin position="511"/>
        <end position="538"/>
    </location>
</feature>
<dbReference type="InterPro" id="IPR001736">
    <property type="entry name" value="PLipase_D/transphosphatidylase"/>
</dbReference>
<dbReference type="InterPro" id="IPR006533">
    <property type="entry name" value="T6SS_Vgr_RhsGE"/>
</dbReference>
<dbReference type="Gene3D" id="4.10.220.110">
    <property type="match status" value="1"/>
</dbReference>
<dbReference type="SUPFAM" id="SSF69279">
    <property type="entry name" value="Phage tail proteins"/>
    <property type="match status" value="1"/>
</dbReference>
<dbReference type="Pfam" id="PF10106">
    <property type="entry name" value="DUF2345"/>
    <property type="match status" value="1"/>
</dbReference>
<feature type="domain" description="PLD phosphodiesterase" evidence="8">
    <location>
        <begin position="123"/>
        <end position="150"/>
    </location>
</feature>
<dbReference type="PROSITE" id="PS50035">
    <property type="entry name" value="PLD"/>
    <property type="match status" value="4"/>
</dbReference>
<keyword evidence="6" id="KW-0443">Lipid metabolism</keyword>
<dbReference type="GO" id="GO:0009395">
    <property type="term" value="P:phospholipid catabolic process"/>
    <property type="evidence" value="ECO:0007669"/>
    <property type="project" value="TreeGrafter"/>
</dbReference>
<dbReference type="GO" id="GO:0004630">
    <property type="term" value="F:phospholipase D activity"/>
    <property type="evidence" value="ECO:0007669"/>
    <property type="project" value="UniProtKB-EC"/>
</dbReference>
<name>A0A6L2N1Y0_TANCI</name>
<dbReference type="InterPro" id="IPR041290">
    <property type="entry name" value="Tli4_C"/>
</dbReference>
<dbReference type="EMBL" id="BKCJ010008035">
    <property type="protein sequence ID" value="GEU80226.1"/>
    <property type="molecule type" value="Genomic_DNA"/>
</dbReference>
<dbReference type="SUPFAM" id="SSF69255">
    <property type="entry name" value="gp5 N-terminal domain-like"/>
    <property type="match status" value="1"/>
</dbReference>
<dbReference type="EC" id="3.1.4.4" evidence="2"/>
<gene>
    <name evidence="9" type="ORF">Tci_052204</name>
</gene>
<keyword evidence="5" id="KW-0442">Lipid degradation</keyword>
<dbReference type="Gene3D" id="3.30.870.10">
    <property type="entry name" value="Endonuclease Chain A"/>
    <property type="match status" value="5"/>
</dbReference>
<proteinExistence type="predicted"/>
<dbReference type="Pfam" id="PF00614">
    <property type="entry name" value="PLDc"/>
    <property type="match status" value="4"/>
</dbReference>
<feature type="region of interest" description="Disordered" evidence="7">
    <location>
        <begin position="1357"/>
        <end position="1383"/>
    </location>
</feature>
<protein>
    <recommendedName>
        <fullName evidence="2">phospholipase D</fullName>
        <ecNumber evidence="2">3.1.4.4</ecNumber>
    </recommendedName>
</protein>
<dbReference type="NCBIfam" id="TIGR01646">
    <property type="entry name" value="vgr_GE"/>
    <property type="match status" value="1"/>
</dbReference>
<comment type="catalytic activity">
    <reaction evidence="1">
        <text>a 1,2-diacyl-sn-glycero-3-phosphocholine + H2O = a 1,2-diacyl-sn-glycero-3-phosphate + choline + H(+)</text>
        <dbReference type="Rhea" id="RHEA:14445"/>
        <dbReference type="ChEBI" id="CHEBI:15354"/>
        <dbReference type="ChEBI" id="CHEBI:15377"/>
        <dbReference type="ChEBI" id="CHEBI:15378"/>
        <dbReference type="ChEBI" id="CHEBI:57643"/>
        <dbReference type="ChEBI" id="CHEBI:58608"/>
        <dbReference type="EC" id="3.1.4.4"/>
    </reaction>
</comment>
<dbReference type="Pfam" id="PF18426">
    <property type="entry name" value="Tli4_C"/>
    <property type="match status" value="1"/>
</dbReference>
<evidence type="ECO:0000256" key="2">
    <source>
        <dbReference type="ARBA" id="ARBA00012027"/>
    </source>
</evidence>
<evidence type="ECO:0000259" key="8">
    <source>
        <dbReference type="PROSITE" id="PS50035"/>
    </source>
</evidence>
<feature type="non-terminal residue" evidence="9">
    <location>
        <position position="4221"/>
    </location>
</feature>
<dbReference type="CDD" id="cd09104">
    <property type="entry name" value="PLDc_vPLD1_2_like_1"/>
    <property type="match status" value="1"/>
</dbReference>
<feature type="domain" description="PLD phosphodiesterase" evidence="8">
    <location>
        <begin position="2301"/>
        <end position="2328"/>
    </location>
</feature>
<sequence length="4221" mass="465939">MPHAGNKVSLLSCGKVVLENIHDALMGANHFIWIADWQMAFDVELKDRGKADAKKQLHKVIEKIIKTKPVQVRILLFRSVKDTIPGTYDGMVARKLNGLNRKNYPGSVRVELENPTTSQRDFFDYSHHQKFVVVDGITGFIGGIDLSYGRWETPEFDVVVDPENFLINEMYSPCVTRLRPTSEREKKIIAKHDCAEPYGETLIEEGCQPRMPWQDVHIKIEGPSVVDIHRNFVRRWNAMKWRNMQAGSGIGMLAASAVEFLDKKWFENLRAWDALKAHQVAKSGGAQIQIVRSVSRGHLVGEGVKPDDLLLYPDARQRETWGQCLPAWREHHQDNILNAMVNCISSADNYVYIETQFFISSFGTWGSKVMASRVGTTIVPKVNSAQGGNENNGIKNLIVDALANRIIQHIAAKTPFHVYLVVPVHPEGDLNIGATWKQHWLALVTIKHGKASLINRIKRALEEKKRDPEQWIQYLTVLNMRNHGATVQYARDPVTFDEDFAHEIGRFVVTEQIYIHSKLLIVDDAVAIVGSANINDRSLTGNGDTEIAAVVVDTEGVELRDLGSPTMMVQTRKFARELRRQLWEKHFGFLMKSSGPNDTAYFNSAVRGQRVTGNLGVTLEHPPRLRTTPQRVLAVSTAAWKEILDKPCSPEVVKAVQSVAKHNAKIYEQVFQHTPRDSLKTFAACTEFYTLPYAALYESAPDMPDNVLTARPPALQQMTEKEKADYFKRRNAFYQEREDVAGKNAKYHGIVPPALQARFMTSQLLPHQKAALNEKKYGRLQQLYPGDKVHDVTAAIRYLKENLVGFFVAMPLDWGMGTPITDDPTQHSTVDIASNDGAAVAVILFSAVPMTAQAACNNAKNWFDAPDKEIKVFIGYKQEQKPGFAAFGIGQSPVDYPYPEPLPKEMLGREGAGNLSKDETSDVSYYEPDGKGSWRVCRVEQWWSAGMGQSTIREELKPITRRYVANNAVLEKLGQDNVALFATMYFYDSKGRIVRLEQGEFQKPTEKSSVKICRNYDKEDNLILLLDPKTSQSCKASPPDLRDEWMRYRYGKYDDKLVGLRDEWHTGDSDGNWSKTIRIFRTGPEPDAIFGGARAKSGKGVTVIYGSNAGKLDNNAANTVLNAFGKMNAASYWFIKHPTPLEVLDKPDLIYQYDRRRQTYIDGTEVKLFELFKANEHRSLHRYYLMGPYVVRHEQFDSSGRVKRVITIDDWRQPRPGPKPDIDDKLLTDKGLSIKAHQIYHRVYEFDAQGKPTLVAVSWGRALRNPLKKASARPDDLAYGSPSGKELWKSEEDFFKRFDFSPEARQVFPDVANVGVHSDIVPLQYDSPLSLEAQAQPFVLPLKLPHMTLSTMDPTKAMKWRTGGRGGEYCKGKTPPPPRPRTPAVQQVAASISTARAAEAADTIQTLRSHRSLRAGLSTVLSYDNMAKKAVTASVPTNAPVGGANAPVLESYDTPGQYFFADGAQAQRYALLQMEANEARRQLWDARSTVRTLRAGTRFTLTQGPLAAGDQEPQYVVLRVVSVGVNNLPTPAKQGLEELFGPIPELLDEALAEQPENFAAVIAQAGDSGYANHFEAITATTPWRPVVGENGLRHHPKPTAHGSQSALVVGPDGGTSANGPDEIYCDALGRVRILFHWQQDANATCWVRVAQRSAGGGMGSQFLPRIGQEVLVQFLENDIDRPIIVGALYNGQGEGGHLPTPGGKSDSESDTAVFQSAHDHGVSGQGNLAGGNGPLWHGAAADNAGHRNSAAQWGIRSKEFGGAGYNQLLGAAKTHETVAYASHLGAAKADNSKLDDKAAPLKALFTATSGMLSQESIDAAKADAPGKPVAPGDDKVPHSSAGIIAIAAKAGLGVLAGQNLQLANGETITVMSGQDTQFATGGQMRVHCGQAIGLLGGAVKAGENNIGLQLVSAKDAIDLQAQGDVMNIQARDEVNIISANAHIDWAAAKSISLSTAGGANITITGGDITIQCPGKITIHAGKKSFTGPVGKAYPLPELPRSALPVRDMAFNLRLADTPGPNGHALTQTPWKIAYGAMPDGMAYVDEKQLLASGLTDDQGNIKLTPDQEKQLAETYASNPDSTWIVYPGHVARLRVADESPDWTEKEKLFHALNSADFSTALHGTIFDDAALAHTSYAKTAFDLVTPDGKPAAPATSAPGCFIHEDEPLRKFPEMKWAKPFSQPHSGNQVEFYVTGEEYFNAVAAAIEGATTSIFITGWQINFDVELKGGKTLYEYLEAAIDKHPALQIYVMPWLSPKVGVDTGDFETMLAIFQLNAGLPPPARAFALPAIAQSDMKAGLGIGFSHHQKLVVIDQKRAFVGGIDLAYGRRDNGKFSLRHDGRKGNELYNTCVPAVYELTHSDQVHYLTRAELVAACFDGKFGSVSQFITSAPMDMIAKPQDALKTVSDFKKDTYKRIGDWWTNSDLLPDFVNKAADIPVDMAQAASRWTYRRINKDAREMLDRLRTSGSANAADAGSALMAWLNNANMDQLPHGLREGTVKLIETFIIATLGYLSGATDQNAKRYANLQKLRKIVPPSGKTISTDQPRMPWHDVHSSIEGPAVSDLARNFILRWNGVAQRYENSKTSVVSNPALGAIFRSLGLKGTKQLKVPRLAPAPPPASQPRKGTCWVQVLRSAPLTMQRDEERAMPGASTAPAAMAQNNCLKAMLTAIQGSQKFIYIEGQFFQSHYGKDSAEGTELSGPLAALLDITASKQYEKYARQLEIYGVAPADIPGAIRWSQVDDVMADTKGKGADFMNDLYATLGNIASVRASQLMGPQQKSMINKIGEALALRIEAAIVDDLPFHVYMVIPVHPEGTLNTLNIMTQLHLTMQSLIFGAESLVNRIRRAIACAELRANDKTLKREAAMQIVKDYTVEQLISTSGDARKDFLTLLNLRTWDSLNKRNVTEQIYVHSKLLIADDRVAILGSANINDRSQLGDRDSELAVVIRDDAKVKVKLNNSENDLVSQSVQNLRLRLWKKLFGLTDGAKSPATKLASMIENPAAKATIKSVQAIAESNLKAYCKAFQFLSQDDNNKVPSSIWPTWNKQEKKLDWHMPFDDRFWRSDEVRDELFTWNAKQRALETAPVGIQGFIVALPSTWTYGENNISGMNLSLLANNSKSGADQEGGRYASSDSDASQKITWAAIAKAHDKTSSQPSKRPSLDKMKESSMFQYKPEASVLQECLGRVVWDSENSVDWSVYYNINQLKSFSHFFSENVFSQGDIIKFGNTDVSVKEVKEGARKEVIDLLPLNQIEFFKKRLRHAEQDEKSAIKNKDGNVKQRQAYDLAISRIARFKKSIDEFSEKYKPYDSGIKDSYGYGFIEQESSGNGAHYSILKTYLFIGKYLYNFESRETITPSMSVENHREKFSSLLKSFRPRRMNEIPTELGVCIPFGFLPDDGRTITDIKQSIRWKDAPGVLYSIHTGNVQPRQFKSTVLNAVASSQVGRFGTDEEAEVKKHVDQRIGPRQVKIGGLTGEQGGVALKITAKGLKPYEAYSVYSGYAGWLGVDVLPFIIVDMQSFTTDQAPELKENPPPFKQSMQRLEGMLKYMRIRQTIPPMPELAGCADAVNLLIEMEKLAMREEQVLAWRASPRGPQPNPLTKAEFEKVTRYRPSRNTADACREAGFVSEGREGKFLHCGFLRYRKIYMGNDRFKPEGAVYFQVTPSPATYTAAYVAMWFFVGNSAASTDVFSGIYSIIDPKTGAEVDVMKIRRYADSYGVFSYLGGDEVQRGSLTANENDGSQPSPKVRVLSLQDAGRVYYVPDGADSPVGSSETGYISDINGLGNFPLKRRQLPRETERGINCKHGYVGKPDEQEVSFRVLNYSSKPLQLGISSVENKNNAVDTDPVNGNMASAFNCCFFLQRRRSDTARMNIEIRTSDGKLHVTTLGIPKYEYAQNFEVAVNPDGHAEILFERPGHCRRWQCALSNDSGTSIVPMVNSAQVGNGNNSIKNLIVNALANREGSLNDAKFLGLQTMKDLVNYVCVTLVHGALAAGQNNDQYPGACKTWRIENFDGEELFPSYLDRPIFEVEVDGKGDESSGVYPQTGKSTTTGVELLLGAKKVTWRLDGPQGAARNGEMLSNKNNLRLDKILPDAKFLAIHIYPDDTVELITSVHFPQLSIRGEAEVKRMSRLDEINADATLRGPRRGHRADVLGTVIAANDEWLAAPFDNPVAQAEAPVSLAGGQAHQPVGDDFIFRVQLGLVAIARLADAEGQAGRFDA</sequence>
<keyword evidence="4" id="KW-0378">Hydrolase</keyword>
<dbReference type="InterPro" id="IPR037026">
    <property type="entry name" value="Vgr_OB-fold_dom_sf"/>
</dbReference>
<accession>A0A6L2N1Y0</accession>
<dbReference type="InterPro" id="IPR018769">
    <property type="entry name" value="VgrG2_DUF2345"/>
</dbReference>
<dbReference type="InterPro" id="IPR006531">
    <property type="entry name" value="Gp5/Vgr_OB"/>
</dbReference>
<dbReference type="InterPro" id="IPR015679">
    <property type="entry name" value="PLipase_D_fam"/>
</dbReference>
<evidence type="ECO:0000256" key="6">
    <source>
        <dbReference type="ARBA" id="ARBA00023098"/>
    </source>
</evidence>
<dbReference type="Pfam" id="PF04717">
    <property type="entry name" value="Phage_base_V"/>
    <property type="match status" value="1"/>
</dbReference>
<dbReference type="CDD" id="cd09141">
    <property type="entry name" value="PLDc_vPLD1_2_yPLD_like_2"/>
    <property type="match status" value="2"/>
</dbReference>
<dbReference type="PANTHER" id="PTHR18896:SF76">
    <property type="entry name" value="PHOSPHOLIPASE"/>
    <property type="match status" value="1"/>
</dbReference>
<evidence type="ECO:0000256" key="1">
    <source>
        <dbReference type="ARBA" id="ARBA00000798"/>
    </source>
</evidence>
<organism evidence="9">
    <name type="scientific">Tanacetum cinerariifolium</name>
    <name type="common">Dalmatian daisy</name>
    <name type="synonym">Chrysanthemum cinerariifolium</name>
    <dbReference type="NCBI Taxonomy" id="118510"/>
    <lineage>
        <taxon>Eukaryota</taxon>
        <taxon>Viridiplantae</taxon>
        <taxon>Streptophyta</taxon>
        <taxon>Embryophyta</taxon>
        <taxon>Tracheophyta</taxon>
        <taxon>Spermatophyta</taxon>
        <taxon>Magnoliopsida</taxon>
        <taxon>eudicotyledons</taxon>
        <taxon>Gunneridae</taxon>
        <taxon>Pentapetalae</taxon>
        <taxon>asterids</taxon>
        <taxon>campanulids</taxon>
        <taxon>Asterales</taxon>
        <taxon>Asteraceae</taxon>
        <taxon>Asteroideae</taxon>
        <taxon>Anthemideae</taxon>
        <taxon>Anthemidinae</taxon>
        <taxon>Tanacetum</taxon>
    </lineage>
</organism>
<dbReference type="SMART" id="SM00155">
    <property type="entry name" value="PLDc"/>
    <property type="match status" value="4"/>
</dbReference>
<dbReference type="Gene3D" id="2.40.50.230">
    <property type="entry name" value="Gp5 N-terminal domain"/>
    <property type="match status" value="1"/>
</dbReference>
<dbReference type="Pfam" id="PF05954">
    <property type="entry name" value="Phage_GPD"/>
    <property type="match status" value="1"/>
</dbReference>
<dbReference type="SUPFAM" id="SSF56024">
    <property type="entry name" value="Phospholipase D/nuclease"/>
    <property type="match status" value="5"/>
</dbReference>
<comment type="caution">
    <text evidence="9">The sequence shown here is derived from an EMBL/GenBank/DDBJ whole genome shotgun (WGS) entry which is preliminary data.</text>
</comment>
<evidence type="ECO:0000313" key="9">
    <source>
        <dbReference type="EMBL" id="GEU80226.1"/>
    </source>
</evidence>
<evidence type="ECO:0000256" key="3">
    <source>
        <dbReference type="ARBA" id="ARBA00022737"/>
    </source>
</evidence>
<reference evidence="9" key="1">
    <citation type="journal article" date="2019" name="Sci. Rep.">
        <title>Draft genome of Tanacetum cinerariifolium, the natural source of mosquito coil.</title>
        <authorList>
            <person name="Yamashiro T."/>
            <person name="Shiraishi A."/>
            <person name="Satake H."/>
            <person name="Nakayama K."/>
        </authorList>
    </citation>
    <scope>NUCLEOTIDE SEQUENCE</scope>
</reference>
<dbReference type="Gene3D" id="2.30.110.50">
    <property type="match status" value="1"/>
</dbReference>
<evidence type="ECO:0000256" key="7">
    <source>
        <dbReference type="SAM" id="MobiDB-lite"/>
    </source>
</evidence>
<keyword evidence="3" id="KW-0677">Repeat</keyword>
<evidence type="ECO:0000256" key="5">
    <source>
        <dbReference type="ARBA" id="ARBA00022963"/>
    </source>
</evidence>
<dbReference type="PANTHER" id="PTHR18896">
    <property type="entry name" value="PHOSPHOLIPASE D"/>
    <property type="match status" value="1"/>
</dbReference>
<evidence type="ECO:0000256" key="4">
    <source>
        <dbReference type="ARBA" id="ARBA00022801"/>
    </source>
</evidence>
<feature type="domain" description="PLD phosphodiesterase" evidence="8">
    <location>
        <begin position="2908"/>
        <end position="2935"/>
    </location>
</feature>